<dbReference type="AlphaFoldDB" id="A0A3R6IVR4"/>
<dbReference type="RefSeq" id="WP_118255809.1">
    <property type="nucleotide sequence ID" value="NZ_QRKB01000064.1"/>
</dbReference>
<feature type="transmembrane region" description="Helical" evidence="7">
    <location>
        <begin position="201"/>
        <end position="220"/>
    </location>
</feature>
<feature type="transmembrane region" description="Helical" evidence="7">
    <location>
        <begin position="145"/>
        <end position="161"/>
    </location>
</feature>
<comment type="caution">
    <text evidence="9">The sequence shown here is derived from an EMBL/GenBank/DDBJ whole genome shotgun (WGS) entry which is preliminary data.</text>
</comment>
<feature type="transmembrane region" description="Helical" evidence="7">
    <location>
        <begin position="167"/>
        <end position="189"/>
    </location>
</feature>
<feature type="transmembrane region" description="Helical" evidence="7">
    <location>
        <begin position="226"/>
        <end position="245"/>
    </location>
</feature>
<feature type="domain" description="Acyltransferase 3" evidence="8">
    <location>
        <begin position="4"/>
        <end position="317"/>
    </location>
</feature>
<feature type="transmembrane region" description="Helical" evidence="7">
    <location>
        <begin position="45"/>
        <end position="70"/>
    </location>
</feature>
<dbReference type="EMBL" id="QRKB01000064">
    <property type="protein sequence ID" value="RHH75548.1"/>
    <property type="molecule type" value="Genomic_DNA"/>
</dbReference>
<evidence type="ECO:0000256" key="4">
    <source>
        <dbReference type="ARBA" id="ARBA00022692"/>
    </source>
</evidence>
<dbReference type="PANTHER" id="PTHR40074:SF2">
    <property type="entry name" value="O-ACETYLTRANSFERASE WECH"/>
    <property type="match status" value="1"/>
</dbReference>
<name>A0A3R6IVR4_9BACT</name>
<comment type="subcellular location">
    <subcellularLocation>
        <location evidence="1">Cell membrane</location>
        <topology evidence="1">Multi-pass membrane protein</topology>
    </subcellularLocation>
</comment>
<keyword evidence="5 7" id="KW-1133">Transmembrane helix</keyword>
<dbReference type="GO" id="GO:0005886">
    <property type="term" value="C:plasma membrane"/>
    <property type="evidence" value="ECO:0007669"/>
    <property type="project" value="UniProtKB-SubCell"/>
</dbReference>
<evidence type="ECO:0000313" key="10">
    <source>
        <dbReference type="Proteomes" id="UP000284548"/>
    </source>
</evidence>
<dbReference type="GO" id="GO:0009246">
    <property type="term" value="P:enterobacterial common antigen biosynthetic process"/>
    <property type="evidence" value="ECO:0007669"/>
    <property type="project" value="TreeGrafter"/>
</dbReference>
<reference evidence="9 10" key="1">
    <citation type="submission" date="2018-08" db="EMBL/GenBank/DDBJ databases">
        <title>A genome reference for cultivated species of the human gut microbiota.</title>
        <authorList>
            <person name="Zou Y."/>
            <person name="Xue W."/>
            <person name="Luo G."/>
        </authorList>
    </citation>
    <scope>NUCLEOTIDE SEQUENCE [LARGE SCALE GENOMIC DNA]</scope>
    <source>
        <strain evidence="9 10">AM16-54</strain>
    </source>
</reference>
<evidence type="ECO:0000256" key="5">
    <source>
        <dbReference type="ARBA" id="ARBA00022989"/>
    </source>
</evidence>
<evidence type="ECO:0000259" key="8">
    <source>
        <dbReference type="Pfam" id="PF01757"/>
    </source>
</evidence>
<accession>A0A3R6IVR4</accession>
<evidence type="ECO:0000256" key="3">
    <source>
        <dbReference type="ARBA" id="ARBA00022475"/>
    </source>
</evidence>
<keyword evidence="3" id="KW-1003">Cell membrane</keyword>
<comment type="similarity">
    <text evidence="2">Belongs to the acyltransferase 3 family.</text>
</comment>
<feature type="transmembrane region" description="Helical" evidence="7">
    <location>
        <begin position="7"/>
        <end position="25"/>
    </location>
</feature>
<evidence type="ECO:0000256" key="6">
    <source>
        <dbReference type="ARBA" id="ARBA00023136"/>
    </source>
</evidence>
<evidence type="ECO:0000256" key="2">
    <source>
        <dbReference type="ARBA" id="ARBA00007400"/>
    </source>
</evidence>
<dbReference type="PANTHER" id="PTHR40074">
    <property type="entry name" value="O-ACETYLTRANSFERASE WECH"/>
    <property type="match status" value="1"/>
</dbReference>
<evidence type="ECO:0000256" key="1">
    <source>
        <dbReference type="ARBA" id="ARBA00004651"/>
    </source>
</evidence>
<dbReference type="Pfam" id="PF01757">
    <property type="entry name" value="Acyl_transf_3"/>
    <property type="match status" value="1"/>
</dbReference>
<gene>
    <name evidence="9" type="ORF">DW192_15080</name>
</gene>
<dbReference type="InterPro" id="IPR002656">
    <property type="entry name" value="Acyl_transf_3_dom"/>
</dbReference>
<dbReference type="Proteomes" id="UP000284548">
    <property type="component" value="Unassembled WGS sequence"/>
</dbReference>
<keyword evidence="6 7" id="KW-0472">Membrane</keyword>
<proteinExistence type="inferred from homology"/>
<feature type="transmembrane region" description="Helical" evidence="7">
    <location>
        <begin position="121"/>
        <end position="138"/>
    </location>
</feature>
<protein>
    <submittedName>
        <fullName evidence="9">Acyltransferase</fullName>
    </submittedName>
</protein>
<organism evidence="9 10">
    <name type="scientific">Segatella copri</name>
    <dbReference type="NCBI Taxonomy" id="165179"/>
    <lineage>
        <taxon>Bacteria</taxon>
        <taxon>Pseudomonadati</taxon>
        <taxon>Bacteroidota</taxon>
        <taxon>Bacteroidia</taxon>
        <taxon>Bacteroidales</taxon>
        <taxon>Prevotellaceae</taxon>
        <taxon>Segatella</taxon>
    </lineage>
</organism>
<feature type="transmembrane region" description="Helical" evidence="7">
    <location>
        <begin position="257"/>
        <end position="280"/>
    </location>
</feature>
<feature type="transmembrane region" description="Helical" evidence="7">
    <location>
        <begin position="90"/>
        <end position="109"/>
    </location>
</feature>
<sequence length="331" mass="38957">MKLTYISILRSLSILVVVFFHVYQYMYVPAHFPETVQMYHDAYFWFNQCVGINIAMPMFTLIAGFLFSYFYDKGKYQEFVPLIKKKAMRLLLPFFVFGILMMATTGVSFRPWELYTGGFAHLWYLSFLFWCFPLGWFIKKYMKSVNVQVFMLVVFLLGASQEKFLPMIMGIHNISKWFGWFMLGMLLSSYQTKIKKVISKYHLVTLLLIPFLLQTYFSPLEYGDQTWYSVFCVASFLVGILYIFANMGRHILRLCQPLVWLSKYSFGIYIFHNWVGPYMISSTAKRIFPLEDLAANHVVLFPFMLTLSVIFVSWCLSWALMQTKVGRMLIG</sequence>
<feature type="transmembrane region" description="Helical" evidence="7">
    <location>
        <begin position="300"/>
        <end position="321"/>
    </location>
</feature>
<keyword evidence="4 7" id="KW-0812">Transmembrane</keyword>
<keyword evidence="9" id="KW-0808">Transferase</keyword>
<dbReference type="GO" id="GO:0016413">
    <property type="term" value="F:O-acetyltransferase activity"/>
    <property type="evidence" value="ECO:0007669"/>
    <property type="project" value="TreeGrafter"/>
</dbReference>
<keyword evidence="9" id="KW-0012">Acyltransferase</keyword>
<evidence type="ECO:0000313" key="9">
    <source>
        <dbReference type="EMBL" id="RHH75548.1"/>
    </source>
</evidence>
<evidence type="ECO:0000256" key="7">
    <source>
        <dbReference type="SAM" id="Phobius"/>
    </source>
</evidence>